<reference evidence="5" key="1">
    <citation type="submission" date="2021-02" db="EMBL/GenBank/DDBJ databases">
        <authorList>
            <person name="Dougan E. K."/>
            <person name="Rhodes N."/>
            <person name="Thang M."/>
            <person name="Chan C."/>
        </authorList>
    </citation>
    <scope>NUCLEOTIDE SEQUENCE</scope>
</reference>
<dbReference type="AlphaFoldDB" id="A0A813JWW8"/>
<keyword evidence="3" id="KW-0325">Glycoprotein</keyword>
<organism evidence="5 6">
    <name type="scientific">Polarella glacialis</name>
    <name type="common">Dinoflagellate</name>
    <dbReference type="NCBI Taxonomy" id="89957"/>
    <lineage>
        <taxon>Eukaryota</taxon>
        <taxon>Sar</taxon>
        <taxon>Alveolata</taxon>
        <taxon>Dinophyceae</taxon>
        <taxon>Suessiales</taxon>
        <taxon>Suessiaceae</taxon>
        <taxon>Polarella</taxon>
    </lineage>
</organism>
<dbReference type="EMBL" id="CAJNNW010027430">
    <property type="protein sequence ID" value="CAE8691391.1"/>
    <property type="molecule type" value="Genomic_DNA"/>
</dbReference>
<name>A0A813JWW8_POLGL</name>
<evidence type="ECO:0000256" key="2">
    <source>
        <dbReference type="ARBA" id="ARBA00023157"/>
    </source>
</evidence>
<evidence type="ECO:0000313" key="6">
    <source>
        <dbReference type="Proteomes" id="UP000626109"/>
    </source>
</evidence>
<feature type="non-terminal residue" evidence="5">
    <location>
        <position position="1"/>
    </location>
</feature>
<dbReference type="PROSITE" id="PS50092">
    <property type="entry name" value="TSP1"/>
    <property type="match status" value="1"/>
</dbReference>
<feature type="domain" description="Spondin-like TSP1" evidence="4">
    <location>
        <begin position="196"/>
        <end position="248"/>
    </location>
</feature>
<dbReference type="Gene3D" id="2.20.100.10">
    <property type="entry name" value="Thrombospondin type-1 (TSP1) repeat"/>
    <property type="match status" value="1"/>
</dbReference>
<evidence type="ECO:0000259" key="4">
    <source>
        <dbReference type="Pfam" id="PF19028"/>
    </source>
</evidence>
<dbReference type="InterPro" id="IPR044004">
    <property type="entry name" value="TSP1_spondin_dom"/>
</dbReference>
<accession>A0A813JWW8</accession>
<dbReference type="Pfam" id="PF19028">
    <property type="entry name" value="TSP1_spondin"/>
    <property type="match status" value="1"/>
</dbReference>
<keyword evidence="2" id="KW-1015">Disulfide bond</keyword>
<gene>
    <name evidence="5" type="ORF">PGLA2088_LOCUS27401</name>
</gene>
<protein>
    <recommendedName>
        <fullName evidence="4">Spondin-like TSP1 domain-containing protein</fullName>
    </recommendedName>
</protein>
<evidence type="ECO:0000256" key="3">
    <source>
        <dbReference type="ARBA" id="ARBA00023180"/>
    </source>
</evidence>
<feature type="non-terminal residue" evidence="5">
    <location>
        <position position="259"/>
    </location>
</feature>
<dbReference type="InterPro" id="IPR000884">
    <property type="entry name" value="TSP1_rpt"/>
</dbReference>
<evidence type="ECO:0000256" key="1">
    <source>
        <dbReference type="ARBA" id="ARBA00022729"/>
    </source>
</evidence>
<dbReference type="InterPro" id="IPR036383">
    <property type="entry name" value="TSP1_rpt_sf"/>
</dbReference>
<evidence type="ECO:0000313" key="5">
    <source>
        <dbReference type="EMBL" id="CAE8691391.1"/>
    </source>
</evidence>
<dbReference type="SMART" id="SM00209">
    <property type="entry name" value="TSP1"/>
    <property type="match status" value="1"/>
</dbReference>
<keyword evidence="1" id="KW-0732">Signal</keyword>
<proteinExistence type="predicted"/>
<dbReference type="Proteomes" id="UP000626109">
    <property type="component" value="Unassembled WGS sequence"/>
</dbReference>
<dbReference type="SUPFAM" id="SSF82895">
    <property type="entry name" value="TSP-1 type 1 repeat"/>
    <property type="match status" value="1"/>
</dbReference>
<comment type="caution">
    <text evidence="5">The sequence shown here is derived from an EMBL/GenBank/DDBJ whole genome shotgun (WGS) entry which is preliminary data.</text>
</comment>
<sequence length="259" mass="27778">RGAQRQSRGSKADGIRLYATPMYLEEPNSATMVPEAITGLAVREALFWSTRLEVRMAPRDGAAGGSQVLILGAEELRSLEGQSAEIRDIEVSSDGLQVYVAVHSAGVSQSCSIYMLPAKQGASAEGVKLTHAFTEDIVSLSLGANGFLFVASPLTIHEAPAPFSQLDVPRLIFSLVPKESQRVVGMRALFVRGADCEVADFADVGVCSETCGGGRYRQERQVLVEARDGGKPCPSPMEQYRDCNTQHCPVNALDCMVGQ</sequence>